<evidence type="ECO:0000259" key="2">
    <source>
        <dbReference type="Pfam" id="PF19762"/>
    </source>
</evidence>
<evidence type="ECO:0000256" key="1">
    <source>
        <dbReference type="SAM" id="Phobius"/>
    </source>
</evidence>
<feature type="transmembrane region" description="Helical" evidence="1">
    <location>
        <begin position="6"/>
        <end position="30"/>
    </location>
</feature>
<keyword evidence="1" id="KW-1133">Transmembrane helix</keyword>
<dbReference type="Pfam" id="PF19762">
    <property type="entry name" value="DUF6249"/>
    <property type="match status" value="1"/>
</dbReference>
<dbReference type="InterPro" id="IPR046216">
    <property type="entry name" value="DUF6249"/>
</dbReference>
<sequence>MDTTEGLVMGIGVFGGAVLIVYILARYTYLIKKAMIEKGITTEASGNKYKYLDLGCIILGLGMGLGVSSVFTTMSLSEDTADLLIWATILLFSGFGLLAAHFVRRKFE</sequence>
<dbReference type="AlphaFoldDB" id="A0A6P0UNV4"/>
<dbReference type="RefSeq" id="WP_163606645.1">
    <property type="nucleotide sequence ID" value="NZ_JAABOO010000002.1"/>
</dbReference>
<dbReference type="Proteomes" id="UP000468581">
    <property type="component" value="Unassembled WGS sequence"/>
</dbReference>
<evidence type="ECO:0000313" key="3">
    <source>
        <dbReference type="EMBL" id="NER13598.1"/>
    </source>
</evidence>
<protein>
    <recommendedName>
        <fullName evidence="2">DUF6249 domain-containing protein</fullName>
    </recommendedName>
</protein>
<proteinExistence type="predicted"/>
<feature type="transmembrane region" description="Helical" evidence="1">
    <location>
        <begin position="83"/>
        <end position="103"/>
    </location>
</feature>
<name>A0A6P0UNV4_9FLAO</name>
<gene>
    <name evidence="3" type="ORF">GWK08_09130</name>
</gene>
<feature type="domain" description="DUF6249" evidence="2">
    <location>
        <begin position="8"/>
        <end position="104"/>
    </location>
</feature>
<keyword evidence="4" id="KW-1185">Reference proteome</keyword>
<reference evidence="3 4" key="1">
    <citation type="submission" date="2020-01" db="EMBL/GenBank/DDBJ databases">
        <title>Leptobacterium flavescens.</title>
        <authorList>
            <person name="Wang G."/>
        </authorList>
    </citation>
    <scope>NUCLEOTIDE SEQUENCE [LARGE SCALE GENOMIC DNA]</scope>
    <source>
        <strain evidence="3 4">KCTC 22160</strain>
    </source>
</reference>
<keyword evidence="1" id="KW-0472">Membrane</keyword>
<keyword evidence="1" id="KW-0812">Transmembrane</keyword>
<evidence type="ECO:0000313" key="4">
    <source>
        <dbReference type="Proteomes" id="UP000468581"/>
    </source>
</evidence>
<comment type="caution">
    <text evidence="3">The sequence shown here is derived from an EMBL/GenBank/DDBJ whole genome shotgun (WGS) entry which is preliminary data.</text>
</comment>
<organism evidence="3 4">
    <name type="scientific">Leptobacterium flavescens</name>
    <dbReference type="NCBI Taxonomy" id="472055"/>
    <lineage>
        <taxon>Bacteria</taxon>
        <taxon>Pseudomonadati</taxon>
        <taxon>Bacteroidota</taxon>
        <taxon>Flavobacteriia</taxon>
        <taxon>Flavobacteriales</taxon>
        <taxon>Flavobacteriaceae</taxon>
        <taxon>Leptobacterium</taxon>
    </lineage>
</organism>
<dbReference type="EMBL" id="JAABOO010000002">
    <property type="protein sequence ID" value="NER13598.1"/>
    <property type="molecule type" value="Genomic_DNA"/>
</dbReference>
<feature type="transmembrane region" description="Helical" evidence="1">
    <location>
        <begin position="51"/>
        <end position="71"/>
    </location>
</feature>
<accession>A0A6P0UNV4</accession>